<accession>A0A382QPM2</accession>
<dbReference type="EMBL" id="UINC01115333">
    <property type="protein sequence ID" value="SVC86281.1"/>
    <property type="molecule type" value="Genomic_DNA"/>
</dbReference>
<evidence type="ECO:0008006" key="2">
    <source>
        <dbReference type="Google" id="ProtNLM"/>
    </source>
</evidence>
<reference evidence="1" key="1">
    <citation type="submission" date="2018-05" db="EMBL/GenBank/DDBJ databases">
        <authorList>
            <person name="Lanie J.A."/>
            <person name="Ng W.-L."/>
            <person name="Kazmierczak K.M."/>
            <person name="Andrzejewski T.M."/>
            <person name="Davidsen T.M."/>
            <person name="Wayne K.J."/>
            <person name="Tettelin H."/>
            <person name="Glass J.I."/>
            <person name="Rusch D."/>
            <person name="Podicherti R."/>
            <person name="Tsui H.-C.T."/>
            <person name="Winkler M.E."/>
        </authorList>
    </citation>
    <scope>NUCLEOTIDE SEQUENCE</scope>
</reference>
<protein>
    <recommendedName>
        <fullName evidence="2">DUF3035 domain-containing protein</fullName>
    </recommendedName>
</protein>
<dbReference type="AlphaFoldDB" id="A0A382QPM2"/>
<dbReference type="Pfam" id="PF11233">
    <property type="entry name" value="DUF3035"/>
    <property type="match status" value="1"/>
</dbReference>
<name>A0A382QPM2_9ZZZZ</name>
<evidence type="ECO:0000313" key="1">
    <source>
        <dbReference type="EMBL" id="SVC86281.1"/>
    </source>
</evidence>
<organism evidence="1">
    <name type="scientific">marine metagenome</name>
    <dbReference type="NCBI Taxonomy" id="408172"/>
    <lineage>
        <taxon>unclassified sequences</taxon>
        <taxon>metagenomes</taxon>
        <taxon>ecological metagenomes</taxon>
    </lineage>
</organism>
<gene>
    <name evidence="1" type="ORF">METZ01_LOCUS339135</name>
</gene>
<sequence length="166" mass="18118">MAHAAICLASCSLQDARETLGLEKQAPDEYLVVERAPLSLPPNFDLRPPTPGALRAQYVDLRRQAEQILLGSTDGSSSEHSTGEMALLAGAGATNIDGGIRQTIDRENGVDMVEDDRFVDDLMFWEDHEDDDLIVDPVAEAERLRKNASAGLPVTYGESPTIKRKK</sequence>
<proteinExistence type="predicted"/>
<dbReference type="InterPro" id="IPR021395">
    <property type="entry name" value="DUF3035"/>
</dbReference>